<sequence length="367" mass="40785">MTFCALSEVKGMAIIINKVANKIYVVFMLISLLLMVACSSDNEQSSGSNEVDSSEEEQSSDTNKGESDGDSLDEEEEILIEKNVVFGKTDKENNLTADVYRPNEGEDLPVVLLIHGGAFTSGSKEMYEEWGPYLAQSGFVAVAINYRLYTPEYSTWPGVLEDVKTAANWVVSNANDWDVEPQRMGVIGDSAGGSLANLLAFQSASNSSYNIRGAVSAYGVKDFEKEPENYIEMFGKDYQKAPHKYQEASPIDYIDEASNSSTFDTSFLVMWGENDTEVRTQTNEEFSNNLDEVGIDVEAIEYPDVGHFWLTDIPGLEKGTLDEYPNTEAAPKILGFLEDKLINTEIKNFSPDTIENLKEREQDELSK</sequence>
<gene>
    <name evidence="5" type="ORF">DT065_13735</name>
</gene>
<feature type="region of interest" description="Disordered" evidence="2">
    <location>
        <begin position="44"/>
        <end position="73"/>
    </location>
</feature>
<proteinExistence type="predicted"/>
<dbReference type="KEGG" id="rue:DT065_13735"/>
<evidence type="ECO:0000256" key="2">
    <source>
        <dbReference type="SAM" id="MobiDB-lite"/>
    </source>
</evidence>
<dbReference type="Pfam" id="PF20434">
    <property type="entry name" value="BD-FAE"/>
    <property type="match status" value="1"/>
</dbReference>
<feature type="transmembrane region" description="Helical" evidence="3">
    <location>
        <begin position="19"/>
        <end position="37"/>
    </location>
</feature>
<dbReference type="InterPro" id="IPR049492">
    <property type="entry name" value="BD-FAE-like_dom"/>
</dbReference>
<keyword evidence="3" id="KW-1133">Transmembrane helix</keyword>
<dbReference type="InterPro" id="IPR050300">
    <property type="entry name" value="GDXG_lipolytic_enzyme"/>
</dbReference>
<evidence type="ECO:0000313" key="5">
    <source>
        <dbReference type="EMBL" id="AXF56959.1"/>
    </source>
</evidence>
<keyword evidence="3" id="KW-0472">Membrane</keyword>
<dbReference type="GO" id="GO:0016787">
    <property type="term" value="F:hydrolase activity"/>
    <property type="evidence" value="ECO:0007669"/>
    <property type="project" value="UniProtKB-KW"/>
</dbReference>
<name>A0A345C178_9BACI</name>
<dbReference type="PANTHER" id="PTHR48081">
    <property type="entry name" value="AB HYDROLASE SUPERFAMILY PROTEIN C4A8.06C"/>
    <property type="match status" value="1"/>
</dbReference>
<dbReference type="Gene3D" id="3.40.50.1820">
    <property type="entry name" value="alpha/beta hydrolase"/>
    <property type="match status" value="1"/>
</dbReference>
<keyword evidence="3" id="KW-0812">Transmembrane</keyword>
<accession>A0A345C178</accession>
<dbReference type="SUPFAM" id="SSF53474">
    <property type="entry name" value="alpha/beta-Hydrolases"/>
    <property type="match status" value="1"/>
</dbReference>
<evidence type="ECO:0000256" key="1">
    <source>
        <dbReference type="ARBA" id="ARBA00022801"/>
    </source>
</evidence>
<evidence type="ECO:0000259" key="4">
    <source>
        <dbReference type="Pfam" id="PF20434"/>
    </source>
</evidence>
<feature type="domain" description="BD-FAE-like" evidence="4">
    <location>
        <begin position="98"/>
        <end position="290"/>
    </location>
</feature>
<organism evidence="5 6">
    <name type="scientific">Salicibibacter kimchii</name>
    <dbReference type="NCBI Taxonomy" id="2099786"/>
    <lineage>
        <taxon>Bacteria</taxon>
        <taxon>Bacillati</taxon>
        <taxon>Bacillota</taxon>
        <taxon>Bacilli</taxon>
        <taxon>Bacillales</taxon>
        <taxon>Bacillaceae</taxon>
        <taxon>Salicibibacter</taxon>
    </lineage>
</organism>
<evidence type="ECO:0000256" key="3">
    <source>
        <dbReference type="SAM" id="Phobius"/>
    </source>
</evidence>
<dbReference type="AlphaFoldDB" id="A0A345C178"/>
<dbReference type="InterPro" id="IPR029058">
    <property type="entry name" value="AB_hydrolase_fold"/>
</dbReference>
<reference evidence="5 6" key="1">
    <citation type="journal article" date="2018" name="J. Microbiol.">
        <title>Salicibibacter kimchii gen. nov., sp. nov., a moderately halophilic and alkalitolerant bacterium in the family Bacillaceae, isolated from kimchi.</title>
        <authorList>
            <person name="Jang J.Y."/>
            <person name="Oh Y.J."/>
            <person name="Lim S.K."/>
            <person name="Park H.K."/>
            <person name="Lee C."/>
            <person name="Kim J.Y."/>
            <person name="Lee M.A."/>
            <person name="Choi H.J."/>
        </authorList>
    </citation>
    <scope>NUCLEOTIDE SEQUENCE [LARGE SCALE GENOMIC DNA]</scope>
    <source>
        <strain evidence="5 6">NKC1-1</strain>
    </source>
</reference>
<keyword evidence="6" id="KW-1185">Reference proteome</keyword>
<evidence type="ECO:0000313" key="6">
    <source>
        <dbReference type="Proteomes" id="UP000252100"/>
    </source>
</evidence>
<keyword evidence="1 5" id="KW-0378">Hydrolase</keyword>
<dbReference type="EMBL" id="CP031092">
    <property type="protein sequence ID" value="AXF56959.1"/>
    <property type="molecule type" value="Genomic_DNA"/>
</dbReference>
<dbReference type="Proteomes" id="UP000252100">
    <property type="component" value="Chromosome"/>
</dbReference>
<protein>
    <submittedName>
        <fullName evidence="5">Alpha/beta hydrolase</fullName>
    </submittedName>
</protein>